<evidence type="ECO:0000256" key="3">
    <source>
        <dbReference type="ARBA" id="ARBA00022692"/>
    </source>
</evidence>
<dbReference type="PANTHER" id="PTHR30482:SF5">
    <property type="entry name" value="ABC TRANSPORTER PERMEASE PROTEIN"/>
    <property type="match status" value="1"/>
</dbReference>
<evidence type="ECO:0000256" key="4">
    <source>
        <dbReference type="ARBA" id="ARBA00022989"/>
    </source>
</evidence>
<dbReference type="InterPro" id="IPR001851">
    <property type="entry name" value="ABC_transp_permease"/>
</dbReference>
<dbReference type="EMBL" id="CYGZ01000001">
    <property type="protein sequence ID" value="CUA78833.1"/>
    <property type="molecule type" value="Genomic_DNA"/>
</dbReference>
<dbReference type="RefSeq" id="WP_209424204.1">
    <property type="nucleotide sequence ID" value="NZ_BAABDZ010000019.1"/>
</dbReference>
<dbReference type="Proteomes" id="UP000182738">
    <property type="component" value="Unassembled WGS sequence"/>
</dbReference>
<keyword evidence="4 6" id="KW-1133">Transmembrane helix</keyword>
<keyword evidence="8" id="KW-1185">Reference proteome</keyword>
<feature type="transmembrane region" description="Helical" evidence="6">
    <location>
        <begin position="52"/>
        <end position="71"/>
    </location>
</feature>
<feature type="transmembrane region" description="Helical" evidence="6">
    <location>
        <begin position="311"/>
        <end position="331"/>
    </location>
</feature>
<dbReference type="AlphaFoldDB" id="A0A0K6GJT8"/>
<dbReference type="InterPro" id="IPR043428">
    <property type="entry name" value="LivM-like"/>
</dbReference>
<evidence type="ECO:0000256" key="5">
    <source>
        <dbReference type="ARBA" id="ARBA00023136"/>
    </source>
</evidence>
<keyword evidence="2" id="KW-1003">Cell membrane</keyword>
<dbReference type="Pfam" id="PF02653">
    <property type="entry name" value="BPD_transp_2"/>
    <property type="match status" value="1"/>
</dbReference>
<dbReference type="GO" id="GO:0015658">
    <property type="term" value="F:branched-chain amino acid transmembrane transporter activity"/>
    <property type="evidence" value="ECO:0007669"/>
    <property type="project" value="InterPro"/>
</dbReference>
<feature type="transmembrane region" description="Helical" evidence="6">
    <location>
        <begin position="229"/>
        <end position="251"/>
    </location>
</feature>
<feature type="transmembrane region" description="Helical" evidence="6">
    <location>
        <begin position="131"/>
        <end position="149"/>
    </location>
</feature>
<protein>
    <submittedName>
        <fullName evidence="7">ABC-type branched-chain amino acid transport system, permease component</fullName>
    </submittedName>
</protein>
<organism evidence="7 8">
    <name type="scientific">Anoxybacillus suryakundensis</name>
    <dbReference type="NCBI Taxonomy" id="1325335"/>
    <lineage>
        <taxon>Bacteria</taxon>
        <taxon>Bacillati</taxon>
        <taxon>Bacillota</taxon>
        <taxon>Bacilli</taxon>
        <taxon>Bacillales</taxon>
        <taxon>Anoxybacillaceae</taxon>
        <taxon>Anoxybacillus</taxon>
    </lineage>
</organism>
<feature type="transmembrane region" description="Helical" evidence="6">
    <location>
        <begin position="102"/>
        <end position="124"/>
    </location>
</feature>
<sequence length="356" mass="38843">MVRNPFVMQCGEFHVDYKQDMAIWKIARVRWRIFAVVALFALFPMVATDYVVGLATLCGIAAIGAIGLNILTGFTGQISIGVGAFLGVGGYTSAILTTKLGFSFWIAFPLAGLITALVGALFGIPSLRLKGLYLAIATLAAQVIILFVISRWDSLTGGTAGLVLSRPQIGSFTFMSETSYYYLMFAVLLITMVFSLNLFRTRVGRAFIAVRDRDIAAEVMGIDLFKYKVLAFFVSSFFVGIAGALLGHYTMIVSPELYSISVSIEYLAMILVGGLGSVFGSLYGAVFITLMPVVLRSVVDLLSGTFPGLEGVLVGMKEVVFGVVIILFLVYEPDGLNKIWLNIKNYFRLWPFSYTK</sequence>
<dbReference type="GO" id="GO:0005886">
    <property type="term" value="C:plasma membrane"/>
    <property type="evidence" value="ECO:0007669"/>
    <property type="project" value="UniProtKB-SubCell"/>
</dbReference>
<dbReference type="STRING" id="1325335.GCA_001418025_00137"/>
<feature type="transmembrane region" description="Helical" evidence="6">
    <location>
        <begin position="78"/>
        <end position="96"/>
    </location>
</feature>
<evidence type="ECO:0000256" key="1">
    <source>
        <dbReference type="ARBA" id="ARBA00004651"/>
    </source>
</evidence>
<evidence type="ECO:0000256" key="2">
    <source>
        <dbReference type="ARBA" id="ARBA00022475"/>
    </source>
</evidence>
<dbReference type="PANTHER" id="PTHR30482">
    <property type="entry name" value="HIGH-AFFINITY BRANCHED-CHAIN AMINO ACID TRANSPORT SYSTEM PERMEASE"/>
    <property type="match status" value="1"/>
</dbReference>
<dbReference type="CDD" id="cd06581">
    <property type="entry name" value="TM_PBP1_LivM_like"/>
    <property type="match status" value="1"/>
</dbReference>
<keyword evidence="3 6" id="KW-0812">Transmembrane</keyword>
<feature type="transmembrane region" description="Helical" evidence="6">
    <location>
        <begin position="180"/>
        <end position="199"/>
    </location>
</feature>
<accession>A0A0K6GJT8</accession>
<name>A0A0K6GJT8_9BACL</name>
<keyword evidence="5 6" id="KW-0472">Membrane</keyword>
<gene>
    <name evidence="7" type="ORF">Ga0061060_101143</name>
</gene>
<feature type="transmembrane region" description="Helical" evidence="6">
    <location>
        <begin position="29"/>
        <end position="46"/>
    </location>
</feature>
<evidence type="ECO:0000313" key="8">
    <source>
        <dbReference type="Proteomes" id="UP000182738"/>
    </source>
</evidence>
<evidence type="ECO:0000256" key="6">
    <source>
        <dbReference type="SAM" id="Phobius"/>
    </source>
</evidence>
<proteinExistence type="predicted"/>
<comment type="subcellular location">
    <subcellularLocation>
        <location evidence="1">Cell membrane</location>
        <topology evidence="1">Multi-pass membrane protein</topology>
    </subcellularLocation>
</comment>
<evidence type="ECO:0000313" key="7">
    <source>
        <dbReference type="EMBL" id="CUA78833.1"/>
    </source>
</evidence>
<reference evidence="8" key="1">
    <citation type="submission" date="2015-08" db="EMBL/GenBank/DDBJ databases">
        <authorList>
            <person name="Varghese N."/>
        </authorList>
    </citation>
    <scope>NUCLEOTIDE SEQUENCE [LARGE SCALE GENOMIC DNA]</scope>
    <source>
        <strain evidence="8">DSM 27374</strain>
    </source>
</reference>